<proteinExistence type="predicted"/>
<name>A0A9X2RHD6_9BACT</name>
<dbReference type="GO" id="GO:0008168">
    <property type="term" value="F:methyltransferase activity"/>
    <property type="evidence" value="ECO:0007669"/>
    <property type="project" value="UniProtKB-KW"/>
</dbReference>
<dbReference type="AlphaFoldDB" id="A0A9X2RHD6"/>
<organism evidence="2 3">
    <name type="scientific">Gracilimonas sediminicola</name>
    <dbReference type="NCBI Taxonomy" id="2952158"/>
    <lineage>
        <taxon>Bacteria</taxon>
        <taxon>Pseudomonadati</taxon>
        <taxon>Balneolota</taxon>
        <taxon>Balneolia</taxon>
        <taxon>Balneolales</taxon>
        <taxon>Balneolaceae</taxon>
        <taxon>Gracilimonas</taxon>
    </lineage>
</organism>
<keyword evidence="3" id="KW-1185">Reference proteome</keyword>
<feature type="domain" description="Methyltransferase" evidence="1">
    <location>
        <begin position="64"/>
        <end position="155"/>
    </location>
</feature>
<dbReference type="Pfam" id="PF13649">
    <property type="entry name" value="Methyltransf_25"/>
    <property type="match status" value="1"/>
</dbReference>
<dbReference type="EMBL" id="JANDBC010000001">
    <property type="protein sequence ID" value="MCP9291704.1"/>
    <property type="molecule type" value="Genomic_DNA"/>
</dbReference>
<evidence type="ECO:0000313" key="2">
    <source>
        <dbReference type="EMBL" id="MCP9291704.1"/>
    </source>
</evidence>
<dbReference type="InterPro" id="IPR041698">
    <property type="entry name" value="Methyltransf_25"/>
</dbReference>
<protein>
    <submittedName>
        <fullName evidence="2">Class I SAM-dependent methyltransferase</fullName>
    </submittedName>
</protein>
<sequence length="231" mass="26765">MPVFLSKRRPDLIEYMDRDDCDPQLLENTYRQFATINLLLSQWKRIYKNELQPLMKKGESYSLLDIGFGGGDVPLKLSEWAKKDGLDLQITAIETDQRAFEFARQQKAPDQVTFRHCSSTDLVSQSRSYDFVISNHVLHHLPKDQTLQILNEAKSLALQKVIFNDIERSDIGYGLFATFARLIFRNSFIVPDGLISIKRSYTKAELAEVAPTGWQVQRLFPFRLLLKYDKN</sequence>
<dbReference type="Gene3D" id="3.40.50.150">
    <property type="entry name" value="Vaccinia Virus protein VP39"/>
    <property type="match status" value="1"/>
</dbReference>
<reference evidence="2" key="1">
    <citation type="submission" date="2022-06" db="EMBL/GenBank/DDBJ databases">
        <title>Gracilimonas sp. CAU 1638 isolated from sea sediment.</title>
        <authorList>
            <person name="Kim W."/>
        </authorList>
    </citation>
    <scope>NUCLEOTIDE SEQUENCE</scope>
    <source>
        <strain evidence="2">CAU 1638</strain>
    </source>
</reference>
<dbReference type="Proteomes" id="UP001139125">
    <property type="component" value="Unassembled WGS sequence"/>
</dbReference>
<dbReference type="InterPro" id="IPR029063">
    <property type="entry name" value="SAM-dependent_MTases_sf"/>
</dbReference>
<dbReference type="GO" id="GO:0032259">
    <property type="term" value="P:methylation"/>
    <property type="evidence" value="ECO:0007669"/>
    <property type="project" value="UniProtKB-KW"/>
</dbReference>
<dbReference type="SUPFAM" id="SSF53335">
    <property type="entry name" value="S-adenosyl-L-methionine-dependent methyltransferases"/>
    <property type="match status" value="1"/>
</dbReference>
<dbReference type="RefSeq" id="WP_255134567.1">
    <property type="nucleotide sequence ID" value="NZ_JANDBC010000001.1"/>
</dbReference>
<keyword evidence="2" id="KW-0808">Transferase</keyword>
<dbReference type="CDD" id="cd02440">
    <property type="entry name" value="AdoMet_MTases"/>
    <property type="match status" value="1"/>
</dbReference>
<evidence type="ECO:0000313" key="3">
    <source>
        <dbReference type="Proteomes" id="UP001139125"/>
    </source>
</evidence>
<dbReference type="NCBIfam" id="NF004851">
    <property type="entry name" value="PRK06202.1"/>
    <property type="match status" value="1"/>
</dbReference>
<comment type="caution">
    <text evidence="2">The sequence shown here is derived from an EMBL/GenBank/DDBJ whole genome shotgun (WGS) entry which is preliminary data.</text>
</comment>
<gene>
    <name evidence="2" type="ORF">NM125_08950</name>
</gene>
<accession>A0A9X2RHD6</accession>
<keyword evidence="2" id="KW-0489">Methyltransferase</keyword>
<evidence type="ECO:0000259" key="1">
    <source>
        <dbReference type="Pfam" id="PF13649"/>
    </source>
</evidence>